<dbReference type="EMBL" id="FNAD01000001">
    <property type="protein sequence ID" value="SDD01103.1"/>
    <property type="molecule type" value="Genomic_DNA"/>
</dbReference>
<evidence type="ECO:0000313" key="1">
    <source>
        <dbReference type="EMBL" id="SDD01103.1"/>
    </source>
</evidence>
<keyword evidence="2" id="KW-1185">Reference proteome</keyword>
<sequence length="244" mass="26715">MTEPTLTYDDFHDLAAADPAVVGLVLIGSQAHEGLVTDRSDHDLWVVLADGAASGLERFRDHRTALLDLVLVTLTQFREAGMPGFCRYAVARGRVVLDRLDGEIAAIVEAKQRLEPEAASAKAAEDLDDYANSLYRSLKNGRDGFGLASRLDAADSLGSLFELLFAMDRRPRPYNKYLEWELAHHPLPDWETGALLETVGRIAATADPAVQRRLFADVEAKARKAGHGAVLDAWGADLDLLRPQ</sequence>
<proteinExistence type="predicted"/>
<dbReference type="RefSeq" id="WP_091027458.1">
    <property type="nucleotide sequence ID" value="NZ_FNAD01000001.1"/>
</dbReference>
<dbReference type="STRING" id="58114.SAMN05216270_101370"/>
<name>A0A1G6R9K3_9ACTN</name>
<dbReference type="Proteomes" id="UP000198949">
    <property type="component" value="Unassembled WGS sequence"/>
</dbReference>
<gene>
    <name evidence="1" type="ORF">SAMN05216270_101370</name>
</gene>
<organism evidence="1 2">
    <name type="scientific">Glycomyces harbinensis</name>
    <dbReference type="NCBI Taxonomy" id="58114"/>
    <lineage>
        <taxon>Bacteria</taxon>
        <taxon>Bacillati</taxon>
        <taxon>Actinomycetota</taxon>
        <taxon>Actinomycetes</taxon>
        <taxon>Glycomycetales</taxon>
        <taxon>Glycomycetaceae</taxon>
        <taxon>Glycomyces</taxon>
    </lineage>
</organism>
<dbReference type="OrthoDB" id="2987256at2"/>
<dbReference type="AlphaFoldDB" id="A0A1G6R9K3"/>
<accession>A0A1G6R9K3</accession>
<evidence type="ECO:0000313" key="2">
    <source>
        <dbReference type="Proteomes" id="UP000198949"/>
    </source>
</evidence>
<protein>
    <recommendedName>
        <fullName evidence="3">Nucleotidyltransferase domain-containing protein</fullName>
    </recommendedName>
</protein>
<evidence type="ECO:0008006" key="3">
    <source>
        <dbReference type="Google" id="ProtNLM"/>
    </source>
</evidence>
<reference evidence="2" key="1">
    <citation type="submission" date="2016-10" db="EMBL/GenBank/DDBJ databases">
        <authorList>
            <person name="Varghese N."/>
            <person name="Submissions S."/>
        </authorList>
    </citation>
    <scope>NUCLEOTIDE SEQUENCE [LARGE SCALE GENOMIC DNA]</scope>
    <source>
        <strain evidence="2">CGMCC 4.3516</strain>
    </source>
</reference>